<dbReference type="Proteomes" id="UP000024635">
    <property type="component" value="Unassembled WGS sequence"/>
</dbReference>
<comment type="caution">
    <text evidence="1">The sequence shown here is derived from an EMBL/GenBank/DDBJ whole genome shotgun (WGS) entry which is preliminary data.</text>
</comment>
<dbReference type="EMBL" id="JARK01001561">
    <property type="protein sequence ID" value="EYB89941.1"/>
    <property type="molecule type" value="Genomic_DNA"/>
</dbReference>
<protein>
    <submittedName>
        <fullName evidence="1">Uncharacterized protein</fullName>
    </submittedName>
</protein>
<evidence type="ECO:0000313" key="1">
    <source>
        <dbReference type="EMBL" id="EYB89941.1"/>
    </source>
</evidence>
<evidence type="ECO:0000313" key="2">
    <source>
        <dbReference type="Proteomes" id="UP000024635"/>
    </source>
</evidence>
<organism evidence="1 2">
    <name type="scientific">Ancylostoma ceylanicum</name>
    <dbReference type="NCBI Taxonomy" id="53326"/>
    <lineage>
        <taxon>Eukaryota</taxon>
        <taxon>Metazoa</taxon>
        <taxon>Ecdysozoa</taxon>
        <taxon>Nematoda</taxon>
        <taxon>Chromadorea</taxon>
        <taxon>Rhabditida</taxon>
        <taxon>Rhabditina</taxon>
        <taxon>Rhabditomorpha</taxon>
        <taxon>Strongyloidea</taxon>
        <taxon>Ancylostomatidae</taxon>
        <taxon>Ancylostomatinae</taxon>
        <taxon>Ancylostoma</taxon>
    </lineage>
</organism>
<reference evidence="2" key="1">
    <citation type="journal article" date="2015" name="Nat. Genet.">
        <title>The genome and transcriptome of the zoonotic hookworm Ancylostoma ceylanicum identify infection-specific gene families.</title>
        <authorList>
            <person name="Schwarz E.M."/>
            <person name="Hu Y."/>
            <person name="Antoshechkin I."/>
            <person name="Miller M.M."/>
            <person name="Sternberg P.W."/>
            <person name="Aroian R.V."/>
        </authorList>
    </citation>
    <scope>NUCLEOTIDE SEQUENCE</scope>
    <source>
        <strain evidence="2">HY135</strain>
    </source>
</reference>
<accession>A0A016SHX3</accession>
<sequence>MSVKEPKLNPYDRYSSGHPDSMLFLCGHITTTTTHHQRELMQWRERSGVSLEWSHLSVRVTVFGREQLYSLVE</sequence>
<name>A0A016SHX3_9BILA</name>
<keyword evidence="2" id="KW-1185">Reference proteome</keyword>
<dbReference type="AlphaFoldDB" id="A0A016SHX3"/>
<gene>
    <name evidence="1" type="primary">Acey_s0225.g2744</name>
    <name evidence="1" type="ORF">Y032_0225g2744</name>
</gene>
<proteinExistence type="predicted"/>